<feature type="domain" description="PDEase" evidence="3">
    <location>
        <begin position="1"/>
        <end position="93"/>
    </location>
</feature>
<dbReference type="GO" id="GO:0007165">
    <property type="term" value="P:signal transduction"/>
    <property type="evidence" value="ECO:0007669"/>
    <property type="project" value="InterPro"/>
</dbReference>
<dbReference type="SUPFAM" id="SSF109604">
    <property type="entry name" value="HD-domain/PDEase-like"/>
    <property type="match status" value="1"/>
</dbReference>
<dbReference type="Pfam" id="PF00233">
    <property type="entry name" value="PDEase_I"/>
    <property type="match status" value="1"/>
</dbReference>
<dbReference type="WBParaSite" id="nRc.2.0.1.t34465-RA">
    <property type="protein sequence ID" value="nRc.2.0.1.t34465-RA"/>
    <property type="gene ID" value="nRc.2.0.1.g34465"/>
</dbReference>
<sequence>MSMHFGQLKAVKSMINSPDGVDKVRALSLIVHCSDISHPAKLWNTHSKWTMLVLEEFFRQLNCMSYSTKEPIFVNFHLQAFHKKQTIRTKNSS</sequence>
<dbReference type="PANTHER" id="PTHR11347">
    <property type="entry name" value="CYCLIC NUCLEOTIDE PHOSPHODIESTERASE"/>
    <property type="match status" value="1"/>
</dbReference>
<evidence type="ECO:0000259" key="3">
    <source>
        <dbReference type="PROSITE" id="PS51845"/>
    </source>
</evidence>
<dbReference type="Proteomes" id="UP000887565">
    <property type="component" value="Unplaced"/>
</dbReference>
<dbReference type="AlphaFoldDB" id="A0A915K6X8"/>
<evidence type="ECO:0000313" key="4">
    <source>
        <dbReference type="Proteomes" id="UP000887565"/>
    </source>
</evidence>
<dbReference type="InterPro" id="IPR002073">
    <property type="entry name" value="PDEase_catalytic_dom"/>
</dbReference>
<evidence type="ECO:0000313" key="5">
    <source>
        <dbReference type="WBParaSite" id="nRc.2.0.1.t34465-RA"/>
    </source>
</evidence>
<dbReference type="Gene3D" id="1.10.1300.10">
    <property type="entry name" value="3'5'-cyclic nucleotide phosphodiesterase, catalytic domain"/>
    <property type="match status" value="1"/>
</dbReference>
<reference evidence="5" key="1">
    <citation type="submission" date="2022-11" db="UniProtKB">
        <authorList>
            <consortium name="WormBaseParasite"/>
        </authorList>
    </citation>
    <scope>IDENTIFICATION</scope>
</reference>
<dbReference type="InterPro" id="IPR036971">
    <property type="entry name" value="PDEase_catalytic_dom_sf"/>
</dbReference>
<evidence type="ECO:0000256" key="2">
    <source>
        <dbReference type="ARBA" id="ARBA00022801"/>
    </source>
</evidence>
<dbReference type="GO" id="GO:0004114">
    <property type="term" value="F:3',5'-cyclic-nucleotide phosphodiesterase activity"/>
    <property type="evidence" value="ECO:0007669"/>
    <property type="project" value="InterPro"/>
</dbReference>
<name>A0A915K6X8_ROMCU</name>
<keyword evidence="1" id="KW-0479">Metal-binding</keyword>
<evidence type="ECO:0000256" key="1">
    <source>
        <dbReference type="ARBA" id="ARBA00022723"/>
    </source>
</evidence>
<accession>A0A915K6X8</accession>
<dbReference type="GO" id="GO:0046872">
    <property type="term" value="F:metal ion binding"/>
    <property type="evidence" value="ECO:0007669"/>
    <property type="project" value="UniProtKB-KW"/>
</dbReference>
<keyword evidence="4" id="KW-1185">Reference proteome</keyword>
<organism evidence="4 5">
    <name type="scientific">Romanomermis culicivorax</name>
    <name type="common">Nematode worm</name>
    <dbReference type="NCBI Taxonomy" id="13658"/>
    <lineage>
        <taxon>Eukaryota</taxon>
        <taxon>Metazoa</taxon>
        <taxon>Ecdysozoa</taxon>
        <taxon>Nematoda</taxon>
        <taxon>Enoplea</taxon>
        <taxon>Dorylaimia</taxon>
        <taxon>Mermithida</taxon>
        <taxon>Mermithoidea</taxon>
        <taxon>Mermithidae</taxon>
        <taxon>Romanomermis</taxon>
    </lineage>
</organism>
<protein>
    <submittedName>
        <fullName evidence="5">PDEase domain-containing protein</fullName>
    </submittedName>
</protein>
<dbReference type="PROSITE" id="PS51845">
    <property type="entry name" value="PDEASE_I_2"/>
    <property type="match status" value="1"/>
</dbReference>
<keyword evidence="2" id="KW-0378">Hydrolase</keyword>
<proteinExistence type="predicted"/>